<dbReference type="RefSeq" id="WP_188747313.1">
    <property type="nucleotide sequence ID" value="NZ_BMIK01000001.1"/>
</dbReference>
<dbReference type="Proteomes" id="UP000597338">
    <property type="component" value="Unassembled WGS sequence"/>
</dbReference>
<dbReference type="InterPro" id="IPR046357">
    <property type="entry name" value="PPIase_dom_sf"/>
</dbReference>
<dbReference type="PROSITE" id="PS51257">
    <property type="entry name" value="PROKAR_LIPOPROTEIN"/>
    <property type="match status" value="1"/>
</dbReference>
<evidence type="ECO:0000256" key="6">
    <source>
        <dbReference type="RuleBase" id="RU003915"/>
    </source>
</evidence>
<proteinExistence type="inferred from homology"/>
<dbReference type="PROSITE" id="PS50059">
    <property type="entry name" value="FKBP_PPIASE"/>
    <property type="match status" value="1"/>
</dbReference>
<evidence type="ECO:0000259" key="7">
    <source>
        <dbReference type="PROSITE" id="PS50059"/>
    </source>
</evidence>
<evidence type="ECO:0000313" key="9">
    <source>
        <dbReference type="Proteomes" id="UP000597338"/>
    </source>
</evidence>
<organism evidence="8 9">
    <name type="scientific">Parapedobacter defluvii</name>
    <dbReference type="NCBI Taxonomy" id="2045106"/>
    <lineage>
        <taxon>Bacteria</taxon>
        <taxon>Pseudomonadati</taxon>
        <taxon>Bacteroidota</taxon>
        <taxon>Sphingobacteriia</taxon>
        <taxon>Sphingobacteriales</taxon>
        <taxon>Sphingobacteriaceae</taxon>
        <taxon>Parapedobacter</taxon>
    </lineage>
</organism>
<keyword evidence="9" id="KW-1185">Reference proteome</keyword>
<comment type="similarity">
    <text evidence="2 6">Belongs to the FKBP-type PPIase family.</text>
</comment>
<keyword evidence="4 5" id="KW-0413">Isomerase</keyword>
<dbReference type="EC" id="5.2.1.8" evidence="6"/>
<evidence type="ECO:0000256" key="2">
    <source>
        <dbReference type="ARBA" id="ARBA00006577"/>
    </source>
</evidence>
<evidence type="ECO:0000256" key="1">
    <source>
        <dbReference type="ARBA" id="ARBA00000971"/>
    </source>
</evidence>
<sequence>MTKSIPCILTVFIFLAGCAKKEYQSFEELDNANIREYIRANNLKVSQYKETDLFYEVLEEGTGNPIDYKKMYPVVYTVKSLDGVYNSADTLSSSNRYADYFGYFPFGSAYAGTPTVEREGDFKEVIREVLKKTNGKIRIIVPSRLMYGRNGNQSLGIPSNASLDYVVTVHDNFVDYEDGVIQRAMTKAGLNVEDFTKREDNSYYHIIEPGDGDPVSADSTVTVNYTLKNPDGAVKNSGTDAKLNLAGGTVTGFTKILPLINKGGKIRFFLPSTLGYGIQGDSSMPPFMSLDFEVEVKK</sequence>
<dbReference type="Gene3D" id="3.10.50.40">
    <property type="match status" value="2"/>
</dbReference>
<dbReference type="EMBL" id="BMIK01000001">
    <property type="protein sequence ID" value="GGC17447.1"/>
    <property type="molecule type" value="Genomic_DNA"/>
</dbReference>
<feature type="domain" description="PPIase FKBP-type" evidence="7">
    <location>
        <begin position="218"/>
        <end position="298"/>
    </location>
</feature>
<reference evidence="9" key="1">
    <citation type="journal article" date="2019" name="Int. J. Syst. Evol. Microbiol.">
        <title>The Global Catalogue of Microorganisms (GCM) 10K type strain sequencing project: providing services to taxonomists for standard genome sequencing and annotation.</title>
        <authorList>
            <consortium name="The Broad Institute Genomics Platform"/>
            <consortium name="The Broad Institute Genome Sequencing Center for Infectious Disease"/>
            <person name="Wu L."/>
            <person name="Ma J."/>
        </authorList>
    </citation>
    <scope>NUCLEOTIDE SEQUENCE [LARGE SCALE GENOMIC DNA]</scope>
    <source>
        <strain evidence="9">CGMCC 1.15342</strain>
    </source>
</reference>
<dbReference type="PANTHER" id="PTHR43811">
    <property type="entry name" value="FKBP-TYPE PEPTIDYL-PROLYL CIS-TRANS ISOMERASE FKPA"/>
    <property type="match status" value="1"/>
</dbReference>
<accession>A0ABQ1L730</accession>
<evidence type="ECO:0000313" key="8">
    <source>
        <dbReference type="EMBL" id="GGC17447.1"/>
    </source>
</evidence>
<dbReference type="SUPFAM" id="SSF54534">
    <property type="entry name" value="FKBP-like"/>
    <property type="match status" value="2"/>
</dbReference>
<keyword evidence="3 5" id="KW-0697">Rotamase</keyword>
<name>A0ABQ1L730_9SPHI</name>
<protein>
    <recommendedName>
        <fullName evidence="6">Peptidyl-prolyl cis-trans isomerase</fullName>
        <ecNumber evidence="6">5.2.1.8</ecNumber>
    </recommendedName>
</protein>
<evidence type="ECO:0000256" key="3">
    <source>
        <dbReference type="ARBA" id="ARBA00023110"/>
    </source>
</evidence>
<dbReference type="InterPro" id="IPR001179">
    <property type="entry name" value="PPIase_FKBP_dom"/>
</dbReference>
<gene>
    <name evidence="8" type="ORF">GCM10011386_06640</name>
</gene>
<dbReference type="Pfam" id="PF00254">
    <property type="entry name" value="FKBP_C"/>
    <property type="match status" value="1"/>
</dbReference>
<evidence type="ECO:0000256" key="4">
    <source>
        <dbReference type="ARBA" id="ARBA00023235"/>
    </source>
</evidence>
<comment type="caution">
    <text evidence="8">The sequence shown here is derived from an EMBL/GenBank/DDBJ whole genome shotgun (WGS) entry which is preliminary data.</text>
</comment>
<evidence type="ECO:0000256" key="5">
    <source>
        <dbReference type="PROSITE-ProRule" id="PRU00277"/>
    </source>
</evidence>
<comment type="catalytic activity">
    <reaction evidence="1 5 6">
        <text>[protein]-peptidylproline (omega=180) = [protein]-peptidylproline (omega=0)</text>
        <dbReference type="Rhea" id="RHEA:16237"/>
        <dbReference type="Rhea" id="RHEA-COMP:10747"/>
        <dbReference type="Rhea" id="RHEA-COMP:10748"/>
        <dbReference type="ChEBI" id="CHEBI:83833"/>
        <dbReference type="ChEBI" id="CHEBI:83834"/>
        <dbReference type="EC" id="5.2.1.8"/>
    </reaction>
</comment>
<dbReference type="PANTHER" id="PTHR43811:SF19">
    <property type="entry name" value="39 KDA FK506-BINDING NUCLEAR PROTEIN"/>
    <property type="match status" value="1"/>
</dbReference>